<keyword evidence="6 7" id="KW-0503">Monooxygenase</keyword>
<dbReference type="EMBL" id="SLXK01000043">
    <property type="protein sequence ID" value="TCP21346.1"/>
    <property type="molecule type" value="Genomic_DNA"/>
</dbReference>
<organism evidence="8 9">
    <name type="scientific">Scopulibacillus darangshiensis</name>
    <dbReference type="NCBI Taxonomy" id="442528"/>
    <lineage>
        <taxon>Bacteria</taxon>
        <taxon>Bacillati</taxon>
        <taxon>Bacillota</taxon>
        <taxon>Bacilli</taxon>
        <taxon>Bacillales</taxon>
        <taxon>Sporolactobacillaceae</taxon>
        <taxon>Scopulibacillus</taxon>
    </lineage>
</organism>
<accession>A0A4V2SKY3</accession>
<evidence type="ECO:0000256" key="2">
    <source>
        <dbReference type="ARBA" id="ARBA00022617"/>
    </source>
</evidence>
<gene>
    <name evidence="8" type="ORF">EV207_14323</name>
</gene>
<evidence type="ECO:0000256" key="6">
    <source>
        <dbReference type="ARBA" id="ARBA00023033"/>
    </source>
</evidence>
<keyword evidence="9" id="KW-1185">Reference proteome</keyword>
<dbReference type="GO" id="GO:0016705">
    <property type="term" value="F:oxidoreductase activity, acting on paired donors, with incorporation or reduction of molecular oxygen"/>
    <property type="evidence" value="ECO:0007669"/>
    <property type="project" value="InterPro"/>
</dbReference>
<name>A0A4V2SKY3_9BACL</name>
<keyword evidence="3 7" id="KW-0479">Metal-binding</keyword>
<dbReference type="InterPro" id="IPR017972">
    <property type="entry name" value="Cyt_P450_CS"/>
</dbReference>
<dbReference type="CDD" id="cd20625">
    <property type="entry name" value="CYP164-like"/>
    <property type="match status" value="1"/>
</dbReference>
<dbReference type="PANTHER" id="PTHR46696">
    <property type="entry name" value="P450, PUTATIVE (EUROFUNG)-RELATED"/>
    <property type="match status" value="1"/>
</dbReference>
<dbReference type="Pfam" id="PF00067">
    <property type="entry name" value="p450"/>
    <property type="match status" value="1"/>
</dbReference>
<dbReference type="InterPro" id="IPR001128">
    <property type="entry name" value="Cyt_P450"/>
</dbReference>
<dbReference type="PROSITE" id="PS00086">
    <property type="entry name" value="CYTOCHROME_P450"/>
    <property type="match status" value="1"/>
</dbReference>
<dbReference type="Gene3D" id="1.10.630.10">
    <property type="entry name" value="Cytochrome P450"/>
    <property type="match status" value="1"/>
</dbReference>
<dbReference type="Proteomes" id="UP000295416">
    <property type="component" value="Unassembled WGS sequence"/>
</dbReference>
<sequence length="407" mass="46095">MKQETLISNPKMGASRLNSFPDEFFVNPYPFYRELHSNGPVQRGTLIKHDGWVVTGYKEALHILKHPHFKTRMPIPKDSKDNKRLIRIQKNMMLFKNPPDHTRIRSLVSKAFTPHAIEAVRTSIEETAHQLLVRVQDAGEMEVKSDFAFPLAMATIARILGVSPQDYPQFRKRADLLIRTTDLTRTEKTLDGEAAASELLDYFRSLVKYRLHYPEDDLISKLVGEADDGDKLDEDELLATCILLIIAGHETTVNLIGNGVVSLLKNPDQLIKLKEEPSLIRSAVEECLRFESPTQLTARFAAEDTEVGGTTIKSGEQIYLLLGAANRDPMRFTDPDIFDITREPNPHLAFGTGNHFCLGSALARLEAQIAINTLLQQLPNLRLENDRLQWRRLFGFRSLEELPISFG</sequence>
<dbReference type="PRINTS" id="PR00385">
    <property type="entry name" value="P450"/>
</dbReference>
<protein>
    <submittedName>
        <fullName evidence="8">Pimelate synthase BioI</fullName>
    </submittedName>
</protein>
<dbReference type="InterPro" id="IPR002397">
    <property type="entry name" value="Cyt_P450_B"/>
</dbReference>
<keyword evidence="4 7" id="KW-0560">Oxidoreductase</keyword>
<evidence type="ECO:0000256" key="1">
    <source>
        <dbReference type="ARBA" id="ARBA00010617"/>
    </source>
</evidence>
<comment type="caution">
    <text evidence="8">The sequence shown here is derived from an EMBL/GenBank/DDBJ whole genome shotgun (WGS) entry which is preliminary data.</text>
</comment>
<dbReference type="AlphaFoldDB" id="A0A4V2SKY3"/>
<evidence type="ECO:0000256" key="7">
    <source>
        <dbReference type="RuleBase" id="RU000461"/>
    </source>
</evidence>
<dbReference type="SUPFAM" id="SSF48264">
    <property type="entry name" value="Cytochrome P450"/>
    <property type="match status" value="1"/>
</dbReference>
<evidence type="ECO:0000313" key="8">
    <source>
        <dbReference type="EMBL" id="TCP21346.1"/>
    </source>
</evidence>
<keyword evidence="2 7" id="KW-0349">Heme</keyword>
<keyword evidence="5 7" id="KW-0408">Iron</keyword>
<dbReference type="GO" id="GO:0020037">
    <property type="term" value="F:heme binding"/>
    <property type="evidence" value="ECO:0007669"/>
    <property type="project" value="InterPro"/>
</dbReference>
<evidence type="ECO:0000256" key="4">
    <source>
        <dbReference type="ARBA" id="ARBA00023002"/>
    </source>
</evidence>
<reference evidence="8 9" key="1">
    <citation type="submission" date="2019-03" db="EMBL/GenBank/DDBJ databases">
        <title>Genomic Encyclopedia of Type Strains, Phase IV (KMG-IV): sequencing the most valuable type-strain genomes for metagenomic binning, comparative biology and taxonomic classification.</title>
        <authorList>
            <person name="Goeker M."/>
        </authorList>
    </citation>
    <scope>NUCLEOTIDE SEQUENCE [LARGE SCALE GENOMIC DNA]</scope>
    <source>
        <strain evidence="8 9">DSM 19377</strain>
    </source>
</reference>
<dbReference type="PRINTS" id="PR00359">
    <property type="entry name" value="BP450"/>
</dbReference>
<dbReference type="GO" id="GO:0004497">
    <property type="term" value="F:monooxygenase activity"/>
    <property type="evidence" value="ECO:0007669"/>
    <property type="project" value="UniProtKB-KW"/>
</dbReference>
<proteinExistence type="inferred from homology"/>
<dbReference type="FunFam" id="1.10.630.10:FF:000018">
    <property type="entry name" value="Cytochrome P450 monooxygenase"/>
    <property type="match status" value="1"/>
</dbReference>
<evidence type="ECO:0000256" key="5">
    <source>
        <dbReference type="ARBA" id="ARBA00023004"/>
    </source>
</evidence>
<evidence type="ECO:0000313" key="9">
    <source>
        <dbReference type="Proteomes" id="UP000295416"/>
    </source>
</evidence>
<dbReference type="InterPro" id="IPR036396">
    <property type="entry name" value="Cyt_P450_sf"/>
</dbReference>
<evidence type="ECO:0000256" key="3">
    <source>
        <dbReference type="ARBA" id="ARBA00022723"/>
    </source>
</evidence>
<dbReference type="GO" id="GO:0005506">
    <property type="term" value="F:iron ion binding"/>
    <property type="evidence" value="ECO:0007669"/>
    <property type="project" value="InterPro"/>
</dbReference>
<comment type="similarity">
    <text evidence="1 7">Belongs to the cytochrome P450 family.</text>
</comment>
<dbReference type="PANTHER" id="PTHR46696:SF4">
    <property type="entry name" value="BIOTIN BIOSYNTHESIS CYTOCHROME P450"/>
    <property type="match status" value="1"/>
</dbReference>